<evidence type="ECO:0000313" key="4">
    <source>
        <dbReference type="Proteomes" id="UP000654471"/>
    </source>
</evidence>
<comment type="caution">
    <text evidence="3">The sequence shown here is derived from an EMBL/GenBank/DDBJ whole genome shotgun (WGS) entry which is preliminary data.</text>
</comment>
<keyword evidence="2" id="KW-1133">Transmembrane helix</keyword>
<gene>
    <name evidence="3" type="ORF">GCM10010211_27610</name>
</gene>
<feature type="transmembrane region" description="Helical" evidence="2">
    <location>
        <begin position="38"/>
        <end position="60"/>
    </location>
</feature>
<accession>A0ABQ2V197</accession>
<evidence type="ECO:0000256" key="1">
    <source>
        <dbReference type="SAM" id="MobiDB-lite"/>
    </source>
</evidence>
<sequence length="244" mass="27857">MATLAAEYRPVRIEAELDEPLSRWLWAVKWLLLVPHHIALTVLAVPFLAASALAFVSMLFTGRYPRPLFRFTTGVLRWVWRVSFYSYGALATDRYPPFSLGEVPDYPTRLYIDGPPRMPRGWRLVASWLRALPEYLLVVLVALVFRLVWSLGGLSAFLLMVAVVTLVFTSPAGMLVWTGRYPRRQFRGLMTLYRWLAHVLAHFFFLTDALPPLRPEKSGRRLPFHRHHRASTGPRGGLGSSAAR</sequence>
<reference evidence="4" key="1">
    <citation type="journal article" date="2019" name="Int. J. Syst. Evol. Microbiol.">
        <title>The Global Catalogue of Microorganisms (GCM) 10K type strain sequencing project: providing services to taxonomists for standard genome sequencing and annotation.</title>
        <authorList>
            <consortium name="The Broad Institute Genomics Platform"/>
            <consortium name="The Broad Institute Genome Sequencing Center for Infectious Disease"/>
            <person name="Wu L."/>
            <person name="Ma J."/>
        </authorList>
    </citation>
    <scope>NUCLEOTIDE SEQUENCE [LARGE SCALE GENOMIC DNA]</scope>
    <source>
        <strain evidence="4">JCM 3399</strain>
    </source>
</reference>
<evidence type="ECO:0000256" key="2">
    <source>
        <dbReference type="SAM" id="Phobius"/>
    </source>
</evidence>
<feature type="region of interest" description="Disordered" evidence="1">
    <location>
        <begin position="224"/>
        <end position="244"/>
    </location>
</feature>
<dbReference type="Proteomes" id="UP000654471">
    <property type="component" value="Unassembled WGS sequence"/>
</dbReference>
<dbReference type="InterPro" id="IPR025498">
    <property type="entry name" value="DUF4389"/>
</dbReference>
<feature type="transmembrane region" description="Helical" evidence="2">
    <location>
        <begin position="155"/>
        <end position="177"/>
    </location>
</feature>
<feature type="transmembrane region" description="Helical" evidence="2">
    <location>
        <begin position="127"/>
        <end position="149"/>
    </location>
</feature>
<evidence type="ECO:0000313" key="3">
    <source>
        <dbReference type="EMBL" id="GGU61166.1"/>
    </source>
</evidence>
<keyword evidence="2" id="KW-0812">Transmembrane</keyword>
<name>A0ABQ2V197_9ACTN</name>
<feature type="compositionally biased region" description="Gly residues" evidence="1">
    <location>
        <begin position="234"/>
        <end position="244"/>
    </location>
</feature>
<dbReference type="Pfam" id="PF14333">
    <property type="entry name" value="DUF4389"/>
    <property type="match status" value="1"/>
</dbReference>
<keyword evidence="4" id="KW-1185">Reference proteome</keyword>
<dbReference type="EMBL" id="BMRP01000008">
    <property type="protein sequence ID" value="GGU61166.1"/>
    <property type="molecule type" value="Genomic_DNA"/>
</dbReference>
<proteinExistence type="predicted"/>
<keyword evidence="2" id="KW-0472">Membrane</keyword>
<dbReference type="RefSeq" id="WP_189299784.1">
    <property type="nucleotide sequence ID" value="NZ_BMRP01000008.1"/>
</dbReference>
<organism evidence="3 4">
    <name type="scientific">Streptomyces albospinus</name>
    <dbReference type="NCBI Taxonomy" id="285515"/>
    <lineage>
        <taxon>Bacteria</taxon>
        <taxon>Bacillati</taxon>
        <taxon>Actinomycetota</taxon>
        <taxon>Actinomycetes</taxon>
        <taxon>Kitasatosporales</taxon>
        <taxon>Streptomycetaceae</taxon>
        <taxon>Streptomyces</taxon>
    </lineage>
</organism>
<protein>
    <submittedName>
        <fullName evidence="3">Membrane protein</fullName>
    </submittedName>
</protein>